<feature type="chain" id="PRO_5027052153" evidence="1">
    <location>
        <begin position="22"/>
        <end position="284"/>
    </location>
</feature>
<proteinExistence type="predicted"/>
<protein>
    <submittedName>
        <fullName evidence="3">CHAP domain-containing protein</fullName>
    </submittedName>
</protein>
<dbReference type="GO" id="GO:0016874">
    <property type="term" value="F:ligase activity"/>
    <property type="evidence" value="ECO:0007669"/>
    <property type="project" value="TreeGrafter"/>
</dbReference>
<dbReference type="Proteomes" id="UP000471640">
    <property type="component" value="Unassembled WGS sequence"/>
</dbReference>
<keyword evidence="4" id="KW-1185">Reference proteome</keyword>
<dbReference type="InterPro" id="IPR038765">
    <property type="entry name" value="Papain-like_cys_pep_sf"/>
</dbReference>
<accession>A0A6P1DSP1</accession>
<keyword evidence="1" id="KW-0732">Signal</keyword>
<dbReference type="Gene3D" id="3.90.1720.10">
    <property type="entry name" value="endopeptidase domain like (from Nostoc punctiforme)"/>
    <property type="match status" value="1"/>
</dbReference>
<dbReference type="AlphaFoldDB" id="A0A6P1DSP1"/>
<evidence type="ECO:0000259" key="2">
    <source>
        <dbReference type="PROSITE" id="PS50911"/>
    </source>
</evidence>
<organism evidence="3 4">
    <name type="scientific">Thiorhodococcus mannitoliphagus</name>
    <dbReference type="NCBI Taxonomy" id="329406"/>
    <lineage>
        <taxon>Bacteria</taxon>
        <taxon>Pseudomonadati</taxon>
        <taxon>Pseudomonadota</taxon>
        <taxon>Gammaproteobacteria</taxon>
        <taxon>Chromatiales</taxon>
        <taxon>Chromatiaceae</taxon>
        <taxon>Thiorhodococcus</taxon>
    </lineage>
</organism>
<evidence type="ECO:0000313" key="3">
    <source>
        <dbReference type="EMBL" id="NEX21108.1"/>
    </source>
</evidence>
<feature type="signal peptide" evidence="1">
    <location>
        <begin position="1"/>
        <end position="21"/>
    </location>
</feature>
<dbReference type="PANTHER" id="PTHR30094">
    <property type="entry name" value="BIFUNCTIONAL GLUTATHIONYLSPERMIDINE SYNTHETASE/AMIDASE-RELATED"/>
    <property type="match status" value="1"/>
</dbReference>
<dbReference type="InterPro" id="IPR007921">
    <property type="entry name" value="CHAP_dom"/>
</dbReference>
<dbReference type="EMBL" id="JAAIJR010000045">
    <property type="protein sequence ID" value="NEX21108.1"/>
    <property type="molecule type" value="Genomic_DNA"/>
</dbReference>
<dbReference type="SUPFAM" id="SSF54001">
    <property type="entry name" value="Cysteine proteinases"/>
    <property type="match status" value="1"/>
</dbReference>
<feature type="domain" description="Peptidase C51" evidence="2">
    <location>
        <begin position="111"/>
        <end position="260"/>
    </location>
</feature>
<reference evidence="3 4" key="2">
    <citation type="submission" date="2020-02" db="EMBL/GenBank/DDBJ databases">
        <title>Genome sequences of Thiorhodococcus mannitoliphagus and Thiorhodococcus minor, purple sulfur photosynthetic bacteria in the gammaproteobacterial family, Chromatiaceae.</title>
        <authorList>
            <person name="Aviles F.A."/>
            <person name="Meyer T.E."/>
            <person name="Kyndt J.A."/>
        </authorList>
    </citation>
    <scope>NUCLEOTIDE SEQUENCE [LARGE SCALE GENOMIC DNA]</scope>
    <source>
        <strain evidence="3 4">DSM 18266</strain>
    </source>
</reference>
<dbReference type="Pfam" id="PF05257">
    <property type="entry name" value="CHAP"/>
    <property type="match status" value="1"/>
</dbReference>
<dbReference type="InterPro" id="IPR051705">
    <property type="entry name" value="Gsp_Synthetase/Amidase"/>
</dbReference>
<evidence type="ECO:0000313" key="4">
    <source>
        <dbReference type="Proteomes" id="UP000471640"/>
    </source>
</evidence>
<dbReference type="PROSITE" id="PS50911">
    <property type="entry name" value="CHAP"/>
    <property type="match status" value="1"/>
</dbReference>
<reference evidence="4" key="1">
    <citation type="journal article" date="2020" name="Microbiol. Resour. Announc.">
        <title>Draft Genome Sequences of Thiorhodococcus mannitoliphagus and Thiorhodococcus minor, Purple Sulfur Photosynthetic Bacteria in the Gammaproteobacterial Family Chromatiaceae.</title>
        <authorList>
            <person name="Aviles F.A."/>
            <person name="Meyer T.E."/>
            <person name="Kyndt J.A."/>
        </authorList>
    </citation>
    <scope>NUCLEOTIDE SEQUENCE [LARGE SCALE GENOMIC DNA]</scope>
    <source>
        <strain evidence="4">DSM 18266</strain>
    </source>
</reference>
<dbReference type="PANTHER" id="PTHR30094:SF0">
    <property type="entry name" value="BIFUNCTIONAL GLUTATHIONYLSPERMIDINE SYNTHETASE_AMIDASE-RELATED"/>
    <property type="match status" value="1"/>
</dbReference>
<sequence length="284" mass="30845">MAVAVAALSLTGWLAWNPACADATSTAQQVGLGAQSLALLPPHTDGADLGQSPPSLGPLERLQRLRAAKRACQGPCEIPFGARLGTADGVEARSNCSSACLRLEYSFVDPTTGEVQVADKSPDADRFEYAGVTYQCVEYARRWWIRNRSLTFGDVPTAADIFDLTAGLRLPGREPVPLGRSLNGAGKRAPQRGDLVIYARDHADPEWRFGHVAVVVGVNLKQGWVELAEENYDNLPWRDPEAYARRIRLFAVGGRYTLIDVEPGRTRHPGGGQIVGWLYPLAEP</sequence>
<comment type="caution">
    <text evidence="3">The sequence shown here is derived from an EMBL/GenBank/DDBJ whole genome shotgun (WGS) entry which is preliminary data.</text>
</comment>
<gene>
    <name evidence="3" type="ORF">G3480_12430</name>
</gene>
<evidence type="ECO:0000256" key="1">
    <source>
        <dbReference type="SAM" id="SignalP"/>
    </source>
</evidence>
<name>A0A6P1DSP1_9GAMM</name>